<dbReference type="OrthoDB" id="581172at2"/>
<feature type="region of interest" description="Disordered" evidence="9">
    <location>
        <begin position="1"/>
        <end position="35"/>
    </location>
</feature>
<dbReference type="PANTHER" id="PTHR30026:SF20">
    <property type="entry name" value="OUTER MEMBRANE PROTEIN TOLC"/>
    <property type="match status" value="1"/>
</dbReference>
<organism evidence="10 11">
    <name type="scientific">Neolewinella litorea</name>
    <dbReference type="NCBI Taxonomy" id="2562452"/>
    <lineage>
        <taxon>Bacteria</taxon>
        <taxon>Pseudomonadati</taxon>
        <taxon>Bacteroidota</taxon>
        <taxon>Saprospiria</taxon>
        <taxon>Saprospirales</taxon>
        <taxon>Lewinellaceae</taxon>
        <taxon>Neolewinella</taxon>
    </lineage>
</organism>
<dbReference type="EMBL" id="SRSF01000013">
    <property type="protein sequence ID" value="THH35012.1"/>
    <property type="molecule type" value="Genomic_DNA"/>
</dbReference>
<evidence type="ECO:0000256" key="1">
    <source>
        <dbReference type="ARBA" id="ARBA00004442"/>
    </source>
</evidence>
<gene>
    <name evidence="10" type="ORF">E4021_16990</name>
</gene>
<evidence type="ECO:0000313" key="11">
    <source>
        <dbReference type="Proteomes" id="UP000308528"/>
    </source>
</evidence>
<dbReference type="GO" id="GO:1990281">
    <property type="term" value="C:efflux pump complex"/>
    <property type="evidence" value="ECO:0007669"/>
    <property type="project" value="TreeGrafter"/>
</dbReference>
<keyword evidence="4" id="KW-1134">Transmembrane beta strand</keyword>
<dbReference type="Pfam" id="PF02321">
    <property type="entry name" value="OEP"/>
    <property type="match status" value="1"/>
</dbReference>
<dbReference type="PANTHER" id="PTHR30026">
    <property type="entry name" value="OUTER MEMBRANE PROTEIN TOLC"/>
    <property type="match status" value="1"/>
</dbReference>
<evidence type="ECO:0000313" key="10">
    <source>
        <dbReference type="EMBL" id="THH35012.1"/>
    </source>
</evidence>
<evidence type="ECO:0000256" key="8">
    <source>
        <dbReference type="SAM" id="Coils"/>
    </source>
</evidence>
<reference evidence="10 11" key="1">
    <citation type="submission" date="2019-04" db="EMBL/GenBank/DDBJ databases">
        <title>Lewinella litorea sp. nov., isolated from a marine sand.</title>
        <authorList>
            <person name="Yoon J.-H."/>
        </authorList>
    </citation>
    <scope>NUCLEOTIDE SEQUENCE [LARGE SCALE GENOMIC DNA]</scope>
    <source>
        <strain evidence="10 11">HSMS-39</strain>
    </source>
</reference>
<protein>
    <submittedName>
        <fullName evidence="10">TolC family protein</fullName>
    </submittedName>
</protein>
<evidence type="ECO:0000256" key="4">
    <source>
        <dbReference type="ARBA" id="ARBA00022452"/>
    </source>
</evidence>
<dbReference type="GO" id="GO:0015562">
    <property type="term" value="F:efflux transmembrane transporter activity"/>
    <property type="evidence" value="ECO:0007669"/>
    <property type="project" value="InterPro"/>
</dbReference>
<evidence type="ECO:0000256" key="9">
    <source>
        <dbReference type="SAM" id="MobiDB-lite"/>
    </source>
</evidence>
<evidence type="ECO:0000256" key="6">
    <source>
        <dbReference type="ARBA" id="ARBA00023136"/>
    </source>
</evidence>
<keyword evidence="5" id="KW-0812">Transmembrane</keyword>
<evidence type="ECO:0000256" key="5">
    <source>
        <dbReference type="ARBA" id="ARBA00022692"/>
    </source>
</evidence>
<accession>A0A4S4N784</accession>
<evidence type="ECO:0000256" key="3">
    <source>
        <dbReference type="ARBA" id="ARBA00022448"/>
    </source>
</evidence>
<dbReference type="InterPro" id="IPR051906">
    <property type="entry name" value="TolC-like"/>
</dbReference>
<dbReference type="InterPro" id="IPR003423">
    <property type="entry name" value="OMP_efflux"/>
</dbReference>
<dbReference type="AlphaFoldDB" id="A0A4S4N784"/>
<keyword evidence="11" id="KW-1185">Reference proteome</keyword>
<name>A0A4S4N784_9BACT</name>
<sequence>MYRSGTNCGVRSMASHRISTHPPLLPHPRPRPRSRCLNDQPTVKYLILILVLFAAPVAAQDLPAVLSEEDLLRLVAEHHPLAVRADLQRDRARAVLREARGGFDPKLYGDLSQKYFKGTRYYSLAEGGLKVPTWFGVELNAAYERNGGYYLNPENTVPDEGLFAAGLSVSLGQGLFFDQRRAELQRARIYQRATGAERLLQINELLYEAGSRYWEWAGAQGAVSVYTEAVELARARYAAVVSSAALGDRPAIDTLEARILVQNRLLGLESARLEAANAAAALNAFLWLDGVIPLELEASTRPPDPAAVVIAPLMPLSAGLTNPALTLTRLKLEDLEVDERLQLEQLKPRLDLKYNALISGSAVQPLENYSANDYKWGISFSQSLLLRKERGKLQLTRIKLSETQLELSDKIAQLNAKVEQAENEANVTVAQYALATRNVSDYSRLLAGERELFQAGESSLFLVNSREVAFIDASLKQLELMVKHRKAGLARNFAAGQTAPPLVGGVVPNE</sequence>
<comment type="subcellular location">
    <subcellularLocation>
        <location evidence="1">Cell outer membrane</location>
    </subcellularLocation>
</comment>
<dbReference type="Proteomes" id="UP000308528">
    <property type="component" value="Unassembled WGS sequence"/>
</dbReference>
<keyword evidence="6" id="KW-0472">Membrane</keyword>
<dbReference type="Gene3D" id="1.20.1600.10">
    <property type="entry name" value="Outer membrane efflux proteins (OEP)"/>
    <property type="match status" value="1"/>
</dbReference>
<feature type="coiled-coil region" evidence="8">
    <location>
        <begin position="404"/>
        <end position="438"/>
    </location>
</feature>
<dbReference type="GO" id="GO:0015288">
    <property type="term" value="F:porin activity"/>
    <property type="evidence" value="ECO:0007669"/>
    <property type="project" value="TreeGrafter"/>
</dbReference>
<dbReference type="SUPFAM" id="SSF56954">
    <property type="entry name" value="Outer membrane efflux proteins (OEP)"/>
    <property type="match status" value="1"/>
</dbReference>
<keyword evidence="3" id="KW-0813">Transport</keyword>
<dbReference type="GO" id="GO:0009279">
    <property type="term" value="C:cell outer membrane"/>
    <property type="evidence" value="ECO:0007669"/>
    <property type="project" value="UniProtKB-SubCell"/>
</dbReference>
<proteinExistence type="inferred from homology"/>
<evidence type="ECO:0000256" key="2">
    <source>
        <dbReference type="ARBA" id="ARBA00007613"/>
    </source>
</evidence>
<comment type="similarity">
    <text evidence="2">Belongs to the outer membrane factor (OMF) (TC 1.B.17) family.</text>
</comment>
<keyword evidence="8" id="KW-0175">Coiled coil</keyword>
<comment type="caution">
    <text evidence="10">The sequence shown here is derived from an EMBL/GenBank/DDBJ whole genome shotgun (WGS) entry which is preliminary data.</text>
</comment>
<keyword evidence="7" id="KW-0998">Cell outer membrane</keyword>
<evidence type="ECO:0000256" key="7">
    <source>
        <dbReference type="ARBA" id="ARBA00023237"/>
    </source>
</evidence>